<dbReference type="EMBL" id="SFCI01003077">
    <property type="protein sequence ID" value="TFY73273.1"/>
    <property type="molecule type" value="Genomic_DNA"/>
</dbReference>
<dbReference type="InterPro" id="IPR000210">
    <property type="entry name" value="BTB/POZ_dom"/>
</dbReference>
<dbReference type="Proteomes" id="UP000298061">
    <property type="component" value="Unassembled WGS sequence"/>
</dbReference>
<dbReference type="SUPFAM" id="SSF54695">
    <property type="entry name" value="POZ domain"/>
    <property type="match status" value="1"/>
</dbReference>
<comment type="caution">
    <text evidence="2">The sequence shown here is derived from an EMBL/GenBank/DDBJ whole genome shotgun (WGS) entry which is preliminary data.</text>
</comment>
<dbReference type="STRING" id="135208.A0A4Y9ZHH6"/>
<proteinExistence type="predicted"/>
<gene>
    <name evidence="2" type="ORF">EWM64_g10739</name>
</gene>
<evidence type="ECO:0000259" key="1">
    <source>
        <dbReference type="PROSITE" id="PS50097"/>
    </source>
</evidence>
<name>A0A4Y9ZHH6_9AGAM</name>
<feature type="domain" description="BTB" evidence="1">
    <location>
        <begin position="19"/>
        <end position="78"/>
    </location>
</feature>
<dbReference type="AlphaFoldDB" id="A0A4Y9ZHH6"/>
<sequence>MTESNATWRKHPDLWLPDGNVVLVCQDIGYRVNESVLRLHSPVFNDLFLVASKDAEGSKILFMNDDAEDMYHFLKAMYLRYYGRMKSEPPFPLIASLLRMATKYMFAESARR</sequence>
<dbReference type="Pfam" id="PF00651">
    <property type="entry name" value="BTB"/>
    <property type="match status" value="1"/>
</dbReference>
<reference evidence="2 3" key="1">
    <citation type="submission" date="2019-02" db="EMBL/GenBank/DDBJ databases">
        <title>Genome sequencing of the rare red list fungi Hericium alpestre (H. flagellum).</title>
        <authorList>
            <person name="Buettner E."/>
            <person name="Kellner H."/>
        </authorList>
    </citation>
    <scope>NUCLEOTIDE SEQUENCE [LARGE SCALE GENOMIC DNA]</scope>
    <source>
        <strain evidence="2 3">DSM 108284</strain>
    </source>
</reference>
<evidence type="ECO:0000313" key="3">
    <source>
        <dbReference type="Proteomes" id="UP000298061"/>
    </source>
</evidence>
<evidence type="ECO:0000313" key="2">
    <source>
        <dbReference type="EMBL" id="TFY73273.1"/>
    </source>
</evidence>
<protein>
    <recommendedName>
        <fullName evidence="1">BTB domain-containing protein</fullName>
    </recommendedName>
</protein>
<organism evidence="2 3">
    <name type="scientific">Hericium alpestre</name>
    <dbReference type="NCBI Taxonomy" id="135208"/>
    <lineage>
        <taxon>Eukaryota</taxon>
        <taxon>Fungi</taxon>
        <taxon>Dikarya</taxon>
        <taxon>Basidiomycota</taxon>
        <taxon>Agaricomycotina</taxon>
        <taxon>Agaricomycetes</taxon>
        <taxon>Russulales</taxon>
        <taxon>Hericiaceae</taxon>
        <taxon>Hericium</taxon>
    </lineage>
</organism>
<dbReference type="InterPro" id="IPR011333">
    <property type="entry name" value="SKP1/BTB/POZ_sf"/>
</dbReference>
<dbReference type="Gene3D" id="3.30.710.10">
    <property type="entry name" value="Potassium Channel Kv1.1, Chain A"/>
    <property type="match status" value="1"/>
</dbReference>
<accession>A0A4Y9ZHH6</accession>
<dbReference type="PROSITE" id="PS50097">
    <property type="entry name" value="BTB"/>
    <property type="match status" value="1"/>
</dbReference>
<dbReference type="CDD" id="cd18186">
    <property type="entry name" value="BTB_POZ_ZBTB_KLHL-like"/>
    <property type="match status" value="1"/>
</dbReference>
<keyword evidence="3" id="KW-1185">Reference proteome</keyword>
<dbReference type="OrthoDB" id="2757422at2759"/>